<accession>A0A9N7UCD1</accession>
<sequence length="112" mass="11966">MEETRDRQLSDIHAVCSSTRGTVEAFQTAEITSGKLGKRRQKSTGSILASAANTSNTPQYCTLFSLRTISSPLFRLHQAAAPLCHQDGCLLFLGDARGARFSATACSSLTGL</sequence>
<keyword evidence="2" id="KW-1185">Reference proteome</keyword>
<dbReference type="Proteomes" id="UP001153269">
    <property type="component" value="Unassembled WGS sequence"/>
</dbReference>
<dbReference type="AlphaFoldDB" id="A0A9N7UCD1"/>
<gene>
    <name evidence="1" type="ORF">PLEPLA_LOCUS16387</name>
</gene>
<protein>
    <submittedName>
        <fullName evidence="1">Uncharacterized protein</fullName>
    </submittedName>
</protein>
<organism evidence="1 2">
    <name type="scientific">Pleuronectes platessa</name>
    <name type="common">European plaice</name>
    <dbReference type="NCBI Taxonomy" id="8262"/>
    <lineage>
        <taxon>Eukaryota</taxon>
        <taxon>Metazoa</taxon>
        <taxon>Chordata</taxon>
        <taxon>Craniata</taxon>
        <taxon>Vertebrata</taxon>
        <taxon>Euteleostomi</taxon>
        <taxon>Actinopterygii</taxon>
        <taxon>Neopterygii</taxon>
        <taxon>Teleostei</taxon>
        <taxon>Neoteleostei</taxon>
        <taxon>Acanthomorphata</taxon>
        <taxon>Carangaria</taxon>
        <taxon>Pleuronectiformes</taxon>
        <taxon>Pleuronectoidei</taxon>
        <taxon>Pleuronectidae</taxon>
        <taxon>Pleuronectes</taxon>
    </lineage>
</organism>
<name>A0A9N7UCD1_PLEPL</name>
<dbReference type="EMBL" id="CADEAL010001052">
    <property type="protein sequence ID" value="CAB1428421.1"/>
    <property type="molecule type" value="Genomic_DNA"/>
</dbReference>
<evidence type="ECO:0000313" key="1">
    <source>
        <dbReference type="EMBL" id="CAB1428421.1"/>
    </source>
</evidence>
<comment type="caution">
    <text evidence="1">The sequence shown here is derived from an EMBL/GenBank/DDBJ whole genome shotgun (WGS) entry which is preliminary data.</text>
</comment>
<reference evidence="1" key="1">
    <citation type="submission" date="2020-03" db="EMBL/GenBank/DDBJ databases">
        <authorList>
            <person name="Weist P."/>
        </authorList>
    </citation>
    <scope>NUCLEOTIDE SEQUENCE</scope>
</reference>
<proteinExistence type="predicted"/>
<evidence type="ECO:0000313" key="2">
    <source>
        <dbReference type="Proteomes" id="UP001153269"/>
    </source>
</evidence>